<comment type="caution">
    <text evidence="2">The sequence shown here is derived from an EMBL/GenBank/DDBJ whole genome shotgun (WGS) entry which is preliminary data.</text>
</comment>
<dbReference type="PANTHER" id="PTHR22603">
    <property type="entry name" value="CHOLINE/ETHANOALAMINE KINASE"/>
    <property type="match status" value="1"/>
</dbReference>
<dbReference type="Gene3D" id="3.30.200.20">
    <property type="entry name" value="Phosphorylase Kinase, domain 1"/>
    <property type="match status" value="1"/>
</dbReference>
<evidence type="ECO:0000259" key="1">
    <source>
        <dbReference type="Pfam" id="PF01636"/>
    </source>
</evidence>
<gene>
    <name evidence="2" type="ORF">SMD27_10520</name>
</gene>
<sequence>MSEERKGAAAQHDARHDVMAALARMPAMRDLPPMEITIERLGGLTNRNYRLETPSGRFVLRIPGAGTSEYINRVNEAQAARIAAEIGVNAELLWFDERDGVMLCRFIDGAITMNAERFKDLGAVARSAQSLRRIHDCGKPFRNRFELFQMIDEYLDFLGKKNAPLPDGYHDVKRDAGKVREALAVRELPVVPCHCDPLSENFLDTGRRVYVIDWEYAGNNDPMWDLGDLSVEASFGPDQDEALLRAYFENRIPPAERGRMVAYKAMCDLLWTLWGIIQHFNENPADDFWAYAVNRFERCKKLMGQADFGRHLQAIVDG</sequence>
<keyword evidence="2" id="KW-0418">Kinase</keyword>
<dbReference type="SUPFAM" id="SSF56112">
    <property type="entry name" value="Protein kinase-like (PK-like)"/>
    <property type="match status" value="1"/>
</dbReference>
<dbReference type="InterPro" id="IPR011009">
    <property type="entry name" value="Kinase-like_dom_sf"/>
</dbReference>
<feature type="domain" description="Aminoglycoside phosphotransferase" evidence="1">
    <location>
        <begin position="42"/>
        <end position="251"/>
    </location>
</feature>
<dbReference type="Pfam" id="PF01636">
    <property type="entry name" value="APH"/>
    <property type="match status" value="1"/>
</dbReference>
<keyword evidence="2" id="KW-0808">Transferase</keyword>
<name>A0ABU5EB53_9PROT</name>
<dbReference type="Gene3D" id="3.90.1200.10">
    <property type="match status" value="1"/>
</dbReference>
<organism evidence="2 3">
    <name type="scientific">Dongia soli</name>
    <dbReference type="NCBI Taxonomy" id="600628"/>
    <lineage>
        <taxon>Bacteria</taxon>
        <taxon>Pseudomonadati</taxon>
        <taxon>Pseudomonadota</taxon>
        <taxon>Alphaproteobacteria</taxon>
        <taxon>Rhodospirillales</taxon>
        <taxon>Dongiaceae</taxon>
        <taxon>Dongia</taxon>
    </lineage>
</organism>
<proteinExistence type="predicted"/>
<dbReference type="CDD" id="cd05151">
    <property type="entry name" value="ChoK-like"/>
    <property type="match status" value="1"/>
</dbReference>
<dbReference type="RefSeq" id="WP_320508318.1">
    <property type="nucleotide sequence ID" value="NZ_JAXCLW010000002.1"/>
</dbReference>
<protein>
    <submittedName>
        <fullName evidence="2">Choline kinase family protein</fullName>
    </submittedName>
</protein>
<evidence type="ECO:0000313" key="2">
    <source>
        <dbReference type="EMBL" id="MDY0883279.1"/>
    </source>
</evidence>
<dbReference type="PANTHER" id="PTHR22603:SF66">
    <property type="entry name" value="ETHANOLAMINE KINASE"/>
    <property type="match status" value="1"/>
</dbReference>
<keyword evidence="3" id="KW-1185">Reference proteome</keyword>
<evidence type="ECO:0000313" key="3">
    <source>
        <dbReference type="Proteomes" id="UP001279642"/>
    </source>
</evidence>
<dbReference type="Proteomes" id="UP001279642">
    <property type="component" value="Unassembled WGS sequence"/>
</dbReference>
<reference evidence="2 3" key="1">
    <citation type="journal article" date="2016" name="Antonie Van Leeuwenhoek">
        <title>Dongia soli sp. nov., isolated from soil from Dokdo, Korea.</title>
        <authorList>
            <person name="Kim D.U."/>
            <person name="Lee H."/>
            <person name="Kim H."/>
            <person name="Kim S.G."/>
            <person name="Ka J.O."/>
        </authorList>
    </citation>
    <scope>NUCLEOTIDE SEQUENCE [LARGE SCALE GENOMIC DNA]</scope>
    <source>
        <strain evidence="2 3">D78</strain>
    </source>
</reference>
<dbReference type="EMBL" id="JAXCLW010000002">
    <property type="protein sequence ID" value="MDY0883279.1"/>
    <property type="molecule type" value="Genomic_DNA"/>
</dbReference>
<dbReference type="GO" id="GO:0016301">
    <property type="term" value="F:kinase activity"/>
    <property type="evidence" value="ECO:0007669"/>
    <property type="project" value="UniProtKB-KW"/>
</dbReference>
<accession>A0ABU5EB53</accession>
<dbReference type="InterPro" id="IPR002575">
    <property type="entry name" value="Aminoglycoside_PTrfase"/>
</dbReference>